<reference evidence="2" key="1">
    <citation type="journal article" date="2019" name="Nat. Commun.">
        <title>The genome of broomcorn millet.</title>
        <authorList>
            <person name="Zou C."/>
            <person name="Miki D."/>
            <person name="Li D."/>
            <person name="Tang Q."/>
            <person name="Xiao L."/>
            <person name="Rajput S."/>
            <person name="Deng P."/>
            <person name="Jia W."/>
            <person name="Huang R."/>
            <person name="Zhang M."/>
            <person name="Sun Y."/>
            <person name="Hu J."/>
            <person name="Fu X."/>
            <person name="Schnable P.S."/>
            <person name="Li F."/>
            <person name="Zhang H."/>
            <person name="Feng B."/>
            <person name="Zhu X."/>
            <person name="Liu R."/>
            <person name="Schnable J.C."/>
            <person name="Zhu J.-K."/>
            <person name="Zhang H."/>
        </authorList>
    </citation>
    <scope>NUCLEOTIDE SEQUENCE [LARGE SCALE GENOMIC DNA]</scope>
</reference>
<protein>
    <submittedName>
        <fullName evidence="1">Uncharacterized protein</fullName>
    </submittedName>
</protein>
<evidence type="ECO:0000313" key="1">
    <source>
        <dbReference type="EMBL" id="RLN22935.1"/>
    </source>
</evidence>
<evidence type="ECO:0000313" key="2">
    <source>
        <dbReference type="Proteomes" id="UP000275267"/>
    </source>
</evidence>
<dbReference type="AlphaFoldDB" id="A0A3L6SLA4"/>
<dbReference type="Proteomes" id="UP000275267">
    <property type="component" value="Unassembled WGS sequence"/>
</dbReference>
<dbReference type="EMBL" id="PQIB02000004">
    <property type="protein sequence ID" value="RLN22935.1"/>
    <property type="molecule type" value="Genomic_DNA"/>
</dbReference>
<keyword evidence="2" id="KW-1185">Reference proteome</keyword>
<name>A0A3L6SLA4_PANMI</name>
<proteinExistence type="predicted"/>
<organism evidence="1 2">
    <name type="scientific">Panicum miliaceum</name>
    <name type="common">Proso millet</name>
    <name type="synonym">Broomcorn millet</name>
    <dbReference type="NCBI Taxonomy" id="4540"/>
    <lineage>
        <taxon>Eukaryota</taxon>
        <taxon>Viridiplantae</taxon>
        <taxon>Streptophyta</taxon>
        <taxon>Embryophyta</taxon>
        <taxon>Tracheophyta</taxon>
        <taxon>Spermatophyta</taxon>
        <taxon>Magnoliopsida</taxon>
        <taxon>Liliopsida</taxon>
        <taxon>Poales</taxon>
        <taxon>Poaceae</taxon>
        <taxon>PACMAD clade</taxon>
        <taxon>Panicoideae</taxon>
        <taxon>Panicodae</taxon>
        <taxon>Paniceae</taxon>
        <taxon>Panicinae</taxon>
        <taxon>Panicum</taxon>
        <taxon>Panicum sect. Panicum</taxon>
    </lineage>
</organism>
<accession>A0A3L6SLA4</accession>
<gene>
    <name evidence="1" type="ORF">C2845_PM07G38590</name>
</gene>
<comment type="caution">
    <text evidence="1">The sequence shown here is derived from an EMBL/GenBank/DDBJ whole genome shotgun (WGS) entry which is preliminary data.</text>
</comment>
<sequence length="132" mass="14431">MEEGWVKLYDDDGSESPKSSACTLVVLSVLEISASRSLIHLLHVVLNPLTHFLSETLAKSGAPYLPPSNVVPQSNPSHTNRFRLHHPEEGRGLSSFKSGGIDDKVGTSRVYVVMLQILLFPPPEISSRVGQE</sequence>